<feature type="compositionally biased region" description="Low complexity" evidence="8">
    <location>
        <begin position="662"/>
        <end position="671"/>
    </location>
</feature>
<dbReference type="CDD" id="cd17920">
    <property type="entry name" value="DEXHc_RecQ"/>
    <property type="match status" value="1"/>
</dbReference>
<dbReference type="EC" id="5.6.2.4" evidence="7"/>
<evidence type="ECO:0000256" key="6">
    <source>
        <dbReference type="ARBA" id="ARBA00034617"/>
    </source>
</evidence>
<dbReference type="InterPro" id="IPR014001">
    <property type="entry name" value="Helicase_ATP-bd"/>
</dbReference>
<dbReference type="PROSITE" id="PS51194">
    <property type="entry name" value="HELICASE_CTER"/>
    <property type="match status" value="1"/>
</dbReference>
<gene>
    <name evidence="11" type="ORF">M413DRAFT_19123</name>
</gene>
<proteinExistence type="inferred from homology"/>
<reference evidence="11 12" key="1">
    <citation type="submission" date="2014-04" db="EMBL/GenBank/DDBJ databases">
        <authorList>
            <consortium name="DOE Joint Genome Institute"/>
            <person name="Kuo A."/>
            <person name="Gay G."/>
            <person name="Dore J."/>
            <person name="Kohler A."/>
            <person name="Nagy L.G."/>
            <person name="Floudas D."/>
            <person name="Copeland A."/>
            <person name="Barry K.W."/>
            <person name="Cichocki N."/>
            <person name="Veneault-Fourrey C."/>
            <person name="LaButti K."/>
            <person name="Lindquist E.A."/>
            <person name="Lipzen A."/>
            <person name="Lundell T."/>
            <person name="Morin E."/>
            <person name="Murat C."/>
            <person name="Sun H."/>
            <person name="Tunlid A."/>
            <person name="Henrissat B."/>
            <person name="Grigoriev I.V."/>
            <person name="Hibbett D.S."/>
            <person name="Martin F."/>
            <person name="Nordberg H.P."/>
            <person name="Cantor M.N."/>
            <person name="Hua S.X."/>
        </authorList>
    </citation>
    <scope>NUCLEOTIDE SEQUENCE [LARGE SCALE GENOMIC DNA]</scope>
    <source>
        <strain evidence="12">h7</strain>
    </source>
</reference>
<dbReference type="SUPFAM" id="SSF52540">
    <property type="entry name" value="P-loop containing nucleoside triphosphate hydrolases"/>
    <property type="match status" value="1"/>
</dbReference>
<dbReference type="GO" id="GO:0043138">
    <property type="term" value="F:3'-5' DNA helicase activity"/>
    <property type="evidence" value="ECO:0007669"/>
    <property type="project" value="UniProtKB-EC"/>
</dbReference>
<feature type="compositionally biased region" description="Pro residues" evidence="8">
    <location>
        <begin position="730"/>
        <end position="743"/>
    </location>
</feature>
<dbReference type="SMART" id="SM00487">
    <property type="entry name" value="DEXDc"/>
    <property type="match status" value="1"/>
</dbReference>
<feature type="region of interest" description="Disordered" evidence="8">
    <location>
        <begin position="702"/>
        <end position="743"/>
    </location>
</feature>
<dbReference type="OrthoDB" id="10261556at2759"/>
<dbReference type="GO" id="GO:0005694">
    <property type="term" value="C:chromosome"/>
    <property type="evidence" value="ECO:0007669"/>
    <property type="project" value="TreeGrafter"/>
</dbReference>
<dbReference type="Pfam" id="PF00270">
    <property type="entry name" value="DEAD"/>
    <property type="match status" value="1"/>
</dbReference>
<dbReference type="Proteomes" id="UP000053424">
    <property type="component" value="Unassembled WGS sequence"/>
</dbReference>
<feature type="region of interest" description="Disordered" evidence="8">
    <location>
        <begin position="603"/>
        <end position="671"/>
    </location>
</feature>
<feature type="domain" description="Helicase ATP-binding" evidence="9">
    <location>
        <begin position="56"/>
        <end position="233"/>
    </location>
</feature>
<evidence type="ECO:0000256" key="2">
    <source>
        <dbReference type="ARBA" id="ARBA00022741"/>
    </source>
</evidence>
<comment type="similarity">
    <text evidence="1">Belongs to the helicase family. RecQ subfamily.</text>
</comment>
<protein>
    <recommendedName>
        <fullName evidence="7">DNA 3'-5' helicase</fullName>
        <ecNumber evidence="7">5.6.2.4</ecNumber>
    </recommendedName>
</protein>
<dbReference type="SMART" id="SM00490">
    <property type="entry name" value="HELICc"/>
    <property type="match status" value="1"/>
</dbReference>
<evidence type="ECO:0000256" key="4">
    <source>
        <dbReference type="ARBA" id="ARBA00023125"/>
    </source>
</evidence>
<evidence type="ECO:0000313" key="12">
    <source>
        <dbReference type="Proteomes" id="UP000053424"/>
    </source>
</evidence>
<dbReference type="STRING" id="686832.A0A0C2XU41"/>
<keyword evidence="2" id="KW-0547">Nucleotide-binding</keyword>
<evidence type="ECO:0000313" key="11">
    <source>
        <dbReference type="EMBL" id="KIM41148.1"/>
    </source>
</evidence>
<dbReference type="PANTHER" id="PTHR13710:SF105">
    <property type="entry name" value="ATP-DEPENDENT DNA HELICASE Q1"/>
    <property type="match status" value="1"/>
</dbReference>
<evidence type="ECO:0000259" key="9">
    <source>
        <dbReference type="PROSITE" id="PS51192"/>
    </source>
</evidence>
<evidence type="ECO:0000256" key="8">
    <source>
        <dbReference type="SAM" id="MobiDB-lite"/>
    </source>
</evidence>
<accession>A0A0C2XU41</accession>
<keyword evidence="4" id="KW-0238">DNA-binding</keyword>
<feature type="domain" description="Helicase C-terminal" evidence="10">
    <location>
        <begin position="270"/>
        <end position="421"/>
    </location>
</feature>
<dbReference type="HOGENOM" id="CLU_001103_19_4_1"/>
<dbReference type="GO" id="GO:0000724">
    <property type="term" value="P:double-strand break repair via homologous recombination"/>
    <property type="evidence" value="ECO:0007669"/>
    <property type="project" value="TreeGrafter"/>
</dbReference>
<dbReference type="InterPro" id="IPR027417">
    <property type="entry name" value="P-loop_NTPase"/>
</dbReference>
<dbReference type="Gene3D" id="3.40.50.300">
    <property type="entry name" value="P-loop containing nucleotide triphosphate hydrolases"/>
    <property type="match status" value="2"/>
</dbReference>
<dbReference type="GO" id="GO:0003677">
    <property type="term" value="F:DNA binding"/>
    <property type="evidence" value="ECO:0007669"/>
    <property type="project" value="UniProtKB-KW"/>
</dbReference>
<sequence length="743" mass="81525">MLPRNSKSKNIRTKLGQLAAKVWTALKPNDLKDIAQKVKEKFKWDHEPRPFQIDAIVAQLKREDVLIHAGTGSGKTAVAAGPHAHEKMAGKVTFMISPLIALQDEQVKTFHEEFKLEAVAVNSANGGCTKEIMAGITTGKWQIVVISPEMILSKKFINNVIRKPEMSRRVLSVVVDEAHVVSHWGSGFRKKYGTLGVLRALLPKGTPFVAMSATLPERVRKDVLAKLQFDPKKFTYLNLGNDRPNVSLVVRAIQNAMNTYSDLDFLIPKGVRSAVEVPKCFVYADNVSGGLDMVDYLDGLLPTELQGKGLIRPYNAALSKECRDLVMDLFKAGIVRILVCTDAAGMGCNIPDIDIVVQWKLTTTVSAFVQRAGRAARAAGRTGLAVLLVEKSIYDADLDKGRQDGQSKAKKTIRQSPNYPKPKTKDYAIKRGVLRGAYGGLTDDVAPGIEVPVDVSSSDEGAYSLAQSTTCRRGVLNTIYGNKRATPTAPCCDICNPELLNLTRPGPPRTNSRKTATAYEAVNPATQTSLKQWRTKLWSRDFEDAIFSPEGILSDDAVEKLSSVANPIENLISLERALGGGWAWFGTYGDELLQEIKSIPFKSMGPKPKQKRATKRTVVDVATEESAAKRTRVDGGATPALAPTPVRSRARSTTSTPAIAGPSTPVPTYQYPPQYAFPQRFAPIDYGPSYYYPHYPTPPHNSAYALTQPQTPMYHHYYPSPNPHSQLPPQYRPPNPNPDPPPT</sequence>
<name>A0A0C2XU41_HEBCY</name>
<dbReference type="GO" id="GO:0005524">
    <property type="term" value="F:ATP binding"/>
    <property type="evidence" value="ECO:0007669"/>
    <property type="project" value="UniProtKB-KW"/>
</dbReference>
<dbReference type="InterPro" id="IPR011545">
    <property type="entry name" value="DEAD/DEAH_box_helicase_dom"/>
</dbReference>
<dbReference type="PANTHER" id="PTHR13710">
    <property type="entry name" value="DNA HELICASE RECQ FAMILY MEMBER"/>
    <property type="match status" value="1"/>
</dbReference>
<evidence type="ECO:0000256" key="3">
    <source>
        <dbReference type="ARBA" id="ARBA00022840"/>
    </source>
</evidence>
<dbReference type="InterPro" id="IPR001650">
    <property type="entry name" value="Helicase_C-like"/>
</dbReference>
<evidence type="ECO:0000256" key="5">
    <source>
        <dbReference type="ARBA" id="ARBA00023235"/>
    </source>
</evidence>
<evidence type="ECO:0000256" key="1">
    <source>
        <dbReference type="ARBA" id="ARBA00005446"/>
    </source>
</evidence>
<dbReference type="GO" id="GO:0009378">
    <property type="term" value="F:four-way junction helicase activity"/>
    <property type="evidence" value="ECO:0007669"/>
    <property type="project" value="TreeGrafter"/>
</dbReference>
<evidence type="ECO:0000259" key="10">
    <source>
        <dbReference type="PROSITE" id="PS51194"/>
    </source>
</evidence>
<dbReference type="Pfam" id="PF00271">
    <property type="entry name" value="Helicase_C"/>
    <property type="match status" value="1"/>
</dbReference>
<evidence type="ECO:0000256" key="7">
    <source>
        <dbReference type="ARBA" id="ARBA00034808"/>
    </source>
</evidence>
<dbReference type="EMBL" id="KN831781">
    <property type="protein sequence ID" value="KIM41148.1"/>
    <property type="molecule type" value="Genomic_DNA"/>
</dbReference>
<keyword evidence="5" id="KW-0413">Isomerase</keyword>
<comment type="catalytic activity">
    <reaction evidence="6">
        <text>Couples ATP hydrolysis with the unwinding of duplex DNA by translocating in the 3'-5' direction.</text>
        <dbReference type="EC" id="5.6.2.4"/>
    </reaction>
</comment>
<organism evidence="11 12">
    <name type="scientific">Hebeloma cylindrosporum</name>
    <dbReference type="NCBI Taxonomy" id="76867"/>
    <lineage>
        <taxon>Eukaryota</taxon>
        <taxon>Fungi</taxon>
        <taxon>Dikarya</taxon>
        <taxon>Basidiomycota</taxon>
        <taxon>Agaricomycotina</taxon>
        <taxon>Agaricomycetes</taxon>
        <taxon>Agaricomycetidae</taxon>
        <taxon>Agaricales</taxon>
        <taxon>Agaricineae</taxon>
        <taxon>Hymenogastraceae</taxon>
        <taxon>Hebeloma</taxon>
    </lineage>
</organism>
<dbReference type="GO" id="GO:0005737">
    <property type="term" value="C:cytoplasm"/>
    <property type="evidence" value="ECO:0007669"/>
    <property type="project" value="TreeGrafter"/>
</dbReference>
<keyword evidence="12" id="KW-1185">Reference proteome</keyword>
<keyword evidence="3" id="KW-0067">ATP-binding</keyword>
<dbReference type="PROSITE" id="PS51192">
    <property type="entry name" value="HELICASE_ATP_BIND_1"/>
    <property type="match status" value="1"/>
</dbReference>
<feature type="region of interest" description="Disordered" evidence="8">
    <location>
        <begin position="400"/>
        <end position="425"/>
    </location>
</feature>
<reference evidence="12" key="2">
    <citation type="submission" date="2015-01" db="EMBL/GenBank/DDBJ databases">
        <title>Evolutionary Origins and Diversification of the Mycorrhizal Mutualists.</title>
        <authorList>
            <consortium name="DOE Joint Genome Institute"/>
            <consortium name="Mycorrhizal Genomics Consortium"/>
            <person name="Kohler A."/>
            <person name="Kuo A."/>
            <person name="Nagy L.G."/>
            <person name="Floudas D."/>
            <person name="Copeland A."/>
            <person name="Barry K.W."/>
            <person name="Cichocki N."/>
            <person name="Veneault-Fourrey C."/>
            <person name="LaButti K."/>
            <person name="Lindquist E.A."/>
            <person name="Lipzen A."/>
            <person name="Lundell T."/>
            <person name="Morin E."/>
            <person name="Murat C."/>
            <person name="Riley R."/>
            <person name="Ohm R."/>
            <person name="Sun H."/>
            <person name="Tunlid A."/>
            <person name="Henrissat B."/>
            <person name="Grigoriev I.V."/>
            <person name="Hibbett D.S."/>
            <person name="Martin F."/>
        </authorList>
    </citation>
    <scope>NUCLEOTIDE SEQUENCE [LARGE SCALE GENOMIC DNA]</scope>
    <source>
        <strain evidence="12">h7</strain>
    </source>
</reference>
<dbReference type="AlphaFoldDB" id="A0A0C2XU41"/>